<organism evidence="1 2">
    <name type="scientific">Caerostris darwini</name>
    <dbReference type="NCBI Taxonomy" id="1538125"/>
    <lineage>
        <taxon>Eukaryota</taxon>
        <taxon>Metazoa</taxon>
        <taxon>Ecdysozoa</taxon>
        <taxon>Arthropoda</taxon>
        <taxon>Chelicerata</taxon>
        <taxon>Arachnida</taxon>
        <taxon>Araneae</taxon>
        <taxon>Araneomorphae</taxon>
        <taxon>Entelegynae</taxon>
        <taxon>Araneoidea</taxon>
        <taxon>Araneidae</taxon>
        <taxon>Caerostris</taxon>
    </lineage>
</organism>
<name>A0AAV4Q5N9_9ARAC</name>
<keyword evidence="2" id="KW-1185">Reference proteome</keyword>
<evidence type="ECO:0000313" key="1">
    <source>
        <dbReference type="EMBL" id="GIY03744.1"/>
    </source>
</evidence>
<sequence>MLDPSVARAIPDHDHERPIDLIPCPLPKNHSLDIHSHPKPCVFLTVPGIIPDEYLVPLADDNNRCCSEEGGVGSKCCQQPHPRVTTRGISRFSRSRGEIGGASKLYDTTARAS</sequence>
<evidence type="ECO:0000313" key="2">
    <source>
        <dbReference type="Proteomes" id="UP001054837"/>
    </source>
</evidence>
<protein>
    <submittedName>
        <fullName evidence="1">Uncharacterized protein</fullName>
    </submittedName>
</protein>
<proteinExistence type="predicted"/>
<accession>A0AAV4Q5N9</accession>
<dbReference type="Proteomes" id="UP001054837">
    <property type="component" value="Unassembled WGS sequence"/>
</dbReference>
<dbReference type="AlphaFoldDB" id="A0AAV4Q5N9"/>
<comment type="caution">
    <text evidence="1">The sequence shown here is derived from an EMBL/GenBank/DDBJ whole genome shotgun (WGS) entry which is preliminary data.</text>
</comment>
<gene>
    <name evidence="1" type="ORF">CDAR_366541</name>
</gene>
<dbReference type="EMBL" id="BPLQ01003840">
    <property type="protein sequence ID" value="GIY03744.1"/>
    <property type="molecule type" value="Genomic_DNA"/>
</dbReference>
<reference evidence="1 2" key="1">
    <citation type="submission" date="2021-06" db="EMBL/GenBank/DDBJ databases">
        <title>Caerostris darwini draft genome.</title>
        <authorList>
            <person name="Kono N."/>
            <person name="Arakawa K."/>
        </authorList>
    </citation>
    <scope>NUCLEOTIDE SEQUENCE [LARGE SCALE GENOMIC DNA]</scope>
</reference>